<evidence type="ECO:0000313" key="3">
    <source>
        <dbReference type="WBParaSite" id="SCUD_0000156901-mRNA-1"/>
    </source>
</evidence>
<accession>A0A183JFV2</accession>
<dbReference type="AlphaFoldDB" id="A0A183JFV2"/>
<protein>
    <submittedName>
        <fullName evidence="3">DUF1059 domain-containing protein</fullName>
    </submittedName>
</protein>
<sequence>MKCYDCLEREITHDITVEHKKWTIVHEEHIVPIASVS</sequence>
<keyword evidence="2" id="KW-1185">Reference proteome</keyword>
<name>A0A183JFV2_9TREM</name>
<reference evidence="1 2" key="2">
    <citation type="submission" date="2018-11" db="EMBL/GenBank/DDBJ databases">
        <authorList>
            <consortium name="Pathogen Informatics"/>
        </authorList>
    </citation>
    <scope>NUCLEOTIDE SEQUENCE [LARGE SCALE GENOMIC DNA]</scope>
    <source>
        <strain evidence="1">Dakar</strain>
        <strain evidence="2">Dakar, Senegal</strain>
    </source>
</reference>
<dbReference type="EMBL" id="UZAK01001289">
    <property type="protein sequence ID" value="VDO68483.1"/>
    <property type="molecule type" value="Genomic_DNA"/>
</dbReference>
<gene>
    <name evidence="1" type="ORF">SCUD_LOCUS1570</name>
</gene>
<dbReference type="Proteomes" id="UP000279833">
    <property type="component" value="Unassembled WGS sequence"/>
</dbReference>
<organism evidence="3">
    <name type="scientific">Schistosoma curassoni</name>
    <dbReference type="NCBI Taxonomy" id="6186"/>
    <lineage>
        <taxon>Eukaryota</taxon>
        <taxon>Metazoa</taxon>
        <taxon>Spiralia</taxon>
        <taxon>Lophotrochozoa</taxon>
        <taxon>Platyhelminthes</taxon>
        <taxon>Trematoda</taxon>
        <taxon>Digenea</taxon>
        <taxon>Strigeidida</taxon>
        <taxon>Schistosomatoidea</taxon>
        <taxon>Schistosomatidae</taxon>
        <taxon>Schistosoma</taxon>
    </lineage>
</organism>
<evidence type="ECO:0000313" key="1">
    <source>
        <dbReference type="EMBL" id="VDO68483.1"/>
    </source>
</evidence>
<dbReference type="WBParaSite" id="SCUD_0000156901-mRNA-1">
    <property type="protein sequence ID" value="SCUD_0000156901-mRNA-1"/>
    <property type="gene ID" value="SCUD_0000156901"/>
</dbReference>
<proteinExistence type="predicted"/>
<evidence type="ECO:0000313" key="2">
    <source>
        <dbReference type="Proteomes" id="UP000279833"/>
    </source>
</evidence>
<reference evidence="3" key="1">
    <citation type="submission" date="2016-06" db="UniProtKB">
        <authorList>
            <consortium name="WormBaseParasite"/>
        </authorList>
    </citation>
    <scope>IDENTIFICATION</scope>
</reference>